<protein>
    <submittedName>
        <fullName evidence="1">Toxin</fullName>
    </submittedName>
</protein>
<dbReference type="AlphaFoldDB" id="A0A4Z1D9X0"/>
<evidence type="ECO:0000313" key="2">
    <source>
        <dbReference type="Proteomes" id="UP000298159"/>
    </source>
</evidence>
<proteinExistence type="predicted"/>
<evidence type="ECO:0000313" key="1">
    <source>
        <dbReference type="EMBL" id="TGN79082.1"/>
    </source>
</evidence>
<sequence>MKGLLAGLEATVSRTLRPPADPRTVMGAFCRAMSEHRGRPVELVFRAFPEDLPVSGMRLDCGDRSLIVVEERTPPESQLVILGHELWHEERGGCGHHVPGLSAAAARAFAPASEGDIVRRAVREILAGDEISRRTLLAVAARAGSADRHEQDAETFGLLFGREALRWIPGRHARGPVDPDTLEGRIQLCCPPPSWCWPWR</sequence>
<gene>
    <name evidence="1" type="ORF">E5083_05325</name>
</gene>
<comment type="caution">
    <text evidence="1">The sequence shown here is derived from an EMBL/GenBank/DDBJ whole genome shotgun (WGS) entry which is preliminary data.</text>
</comment>
<dbReference type="Proteomes" id="UP000298159">
    <property type="component" value="Unassembled WGS sequence"/>
</dbReference>
<name>A0A4Z1D9X0_9ACTN</name>
<organism evidence="1 2">
    <name type="scientific">Streptomyces bauhiniae</name>
    <dbReference type="NCBI Taxonomy" id="2340725"/>
    <lineage>
        <taxon>Bacteria</taxon>
        <taxon>Bacillati</taxon>
        <taxon>Actinomycetota</taxon>
        <taxon>Actinomycetes</taxon>
        <taxon>Kitasatosporales</taxon>
        <taxon>Streptomycetaceae</taxon>
        <taxon>Streptomyces</taxon>
    </lineage>
</organism>
<keyword evidence="2" id="KW-1185">Reference proteome</keyword>
<dbReference type="EMBL" id="SRRT01000002">
    <property type="protein sequence ID" value="TGN79082.1"/>
    <property type="molecule type" value="Genomic_DNA"/>
</dbReference>
<reference evidence="1 2" key="1">
    <citation type="submission" date="2019-04" db="EMBL/GenBank/DDBJ databases">
        <title>Streptomyces sp. nov. Bv016 isolated from bark of Buahinia variegata.</title>
        <authorList>
            <person name="Kanchanasin P."/>
            <person name="Tanasupawat S."/>
            <person name="Yuki M."/>
            <person name="Kudo T."/>
        </authorList>
    </citation>
    <scope>NUCLEOTIDE SEQUENCE [LARGE SCALE GENOMIC DNA]</scope>
    <source>
        <strain evidence="1 2">Bv016</strain>
    </source>
</reference>
<accession>A0A4Z1D9X0</accession>